<sequence>MIRHKLIIFFAFGLLALSCTEKRIRTPKAFLNTVKRDADSYVKDKDVLAHQMRELMTKHEESFYSAEYYDSTALQIDSILYSRDYKKVIVFVLTKNPIHRQLKPAMNYYWYYDAFCYLGIRQKDGFKLEWMSLFNIINFYDREKASEAIKDMYFTQFATIRDVNGEYMYKYNFDDMRFWNDPIWEKYFENNE</sequence>
<dbReference type="AlphaFoldDB" id="A0AAE6ZBR4"/>
<name>A0AAE6ZBR4_9BACT</name>
<reference evidence="2" key="1">
    <citation type="submission" date="2020-04" db="EMBL/GenBank/DDBJ databases">
        <authorList>
            <person name="Kittiwongwattana C."/>
        </authorList>
    </citation>
    <scope>NUCLEOTIDE SEQUENCE [LARGE SCALE GENOMIC DNA]</scope>
    <source>
        <strain evidence="2">1310</strain>
    </source>
</reference>
<accession>A0AAE6ZBR4</accession>
<dbReference type="PROSITE" id="PS51257">
    <property type="entry name" value="PROKAR_LIPOPROTEIN"/>
    <property type="match status" value="1"/>
</dbReference>
<evidence type="ECO:0000313" key="1">
    <source>
        <dbReference type="EMBL" id="QJB29888.1"/>
    </source>
</evidence>
<dbReference type="Proteomes" id="UP000502421">
    <property type="component" value="Chromosome"/>
</dbReference>
<dbReference type="RefSeq" id="WP_168802176.1">
    <property type="nucleotide sequence ID" value="NZ_CP051205.1"/>
</dbReference>
<protein>
    <submittedName>
        <fullName evidence="1">Uncharacterized protein</fullName>
    </submittedName>
</protein>
<proteinExistence type="predicted"/>
<evidence type="ECO:0000313" key="2">
    <source>
        <dbReference type="Proteomes" id="UP000502421"/>
    </source>
</evidence>
<gene>
    <name evidence="1" type="ORF">HF329_00625</name>
</gene>
<dbReference type="KEGG" id="coy:HF329_00625"/>
<organism evidence="1 2">
    <name type="scientific">Chitinophaga oryzae</name>
    <dbReference type="NCBI Taxonomy" id="2725414"/>
    <lineage>
        <taxon>Bacteria</taxon>
        <taxon>Pseudomonadati</taxon>
        <taxon>Bacteroidota</taxon>
        <taxon>Chitinophagia</taxon>
        <taxon>Chitinophagales</taxon>
        <taxon>Chitinophagaceae</taxon>
        <taxon>Chitinophaga</taxon>
    </lineage>
</organism>
<dbReference type="EMBL" id="CP051205">
    <property type="protein sequence ID" value="QJB29888.1"/>
    <property type="molecule type" value="Genomic_DNA"/>
</dbReference>